<keyword evidence="6" id="KW-0964">Secreted</keyword>
<proteinExistence type="predicted"/>
<comment type="catalytic activity">
    <reaction evidence="1">
        <text>a ribonucleoside 3'-phosphate + H2O = a ribonucleoside + phosphate</text>
        <dbReference type="Rhea" id="RHEA:10144"/>
        <dbReference type="ChEBI" id="CHEBI:13197"/>
        <dbReference type="ChEBI" id="CHEBI:15377"/>
        <dbReference type="ChEBI" id="CHEBI:18254"/>
        <dbReference type="ChEBI" id="CHEBI:43474"/>
        <dbReference type="EC" id="3.1.3.6"/>
    </reaction>
</comment>
<dbReference type="InterPro" id="IPR006179">
    <property type="entry name" value="5_nucleotidase/apyrase"/>
</dbReference>
<evidence type="ECO:0000256" key="4">
    <source>
        <dbReference type="ARBA" id="ARBA00004168"/>
    </source>
</evidence>
<evidence type="ECO:0000256" key="3">
    <source>
        <dbReference type="ARBA" id="ARBA00001968"/>
    </source>
</evidence>
<keyword evidence="10" id="KW-0378">Hydrolase</keyword>
<feature type="domain" description="Calcineurin-like phosphoesterase" evidence="14">
    <location>
        <begin position="46"/>
        <end position="289"/>
    </location>
</feature>
<accession>A0A1B9B7D3</accession>
<evidence type="ECO:0000256" key="9">
    <source>
        <dbReference type="ARBA" id="ARBA00022741"/>
    </source>
</evidence>
<feature type="signal peptide" evidence="13">
    <location>
        <begin position="1"/>
        <end position="23"/>
    </location>
</feature>
<evidence type="ECO:0000313" key="17">
    <source>
        <dbReference type="Proteomes" id="UP000092578"/>
    </source>
</evidence>
<evidence type="ECO:0000256" key="5">
    <source>
        <dbReference type="ARBA" id="ARBA00022512"/>
    </source>
</evidence>
<keyword evidence="11" id="KW-0572">Peptidoglycan-anchor</keyword>
<dbReference type="PANTHER" id="PTHR11575:SF24">
    <property type="entry name" value="5'-NUCLEOTIDASE"/>
    <property type="match status" value="1"/>
</dbReference>
<dbReference type="GO" id="GO:0000166">
    <property type="term" value="F:nucleotide binding"/>
    <property type="evidence" value="ECO:0007669"/>
    <property type="project" value="UniProtKB-KW"/>
</dbReference>
<evidence type="ECO:0000256" key="1">
    <source>
        <dbReference type="ARBA" id="ARBA00000527"/>
    </source>
</evidence>
<dbReference type="GO" id="GO:0008663">
    <property type="term" value="F:2',3'-cyclic-nucleotide 2'-phosphodiesterase activity"/>
    <property type="evidence" value="ECO:0007669"/>
    <property type="project" value="UniProtKB-EC"/>
</dbReference>
<evidence type="ECO:0000256" key="12">
    <source>
        <dbReference type="ARBA" id="ARBA00023268"/>
    </source>
</evidence>
<dbReference type="EMBL" id="MAYT01000003">
    <property type="protein sequence ID" value="OCA92020.1"/>
    <property type="molecule type" value="Genomic_DNA"/>
</dbReference>
<keyword evidence="5" id="KW-0134">Cell wall</keyword>
<dbReference type="GO" id="GO:0009166">
    <property type="term" value="P:nucleotide catabolic process"/>
    <property type="evidence" value="ECO:0007669"/>
    <property type="project" value="InterPro"/>
</dbReference>
<protein>
    <submittedName>
        <fullName evidence="16">2',3'-cyclic-nucleotide 2'-phosphodiesterase</fullName>
    </submittedName>
</protein>
<feature type="domain" description="Calcineurin-like phosphoesterase" evidence="14">
    <location>
        <begin position="672"/>
        <end position="904"/>
    </location>
</feature>
<dbReference type="SUPFAM" id="SSF56300">
    <property type="entry name" value="Metallo-dependent phosphatases"/>
    <property type="match status" value="2"/>
</dbReference>
<dbReference type="GO" id="GO:0008253">
    <property type="term" value="F:5'-nucleotidase activity"/>
    <property type="evidence" value="ECO:0007669"/>
    <property type="project" value="TreeGrafter"/>
</dbReference>
<dbReference type="InterPro" id="IPR006146">
    <property type="entry name" value="5'-Nucleotdase_CS"/>
</dbReference>
<keyword evidence="12" id="KW-0511">Multifunctional enzyme</keyword>
<dbReference type="InterPro" id="IPR029052">
    <property type="entry name" value="Metallo-depent_PP-like"/>
</dbReference>
<dbReference type="RefSeq" id="WP_065409665.1">
    <property type="nucleotide sequence ID" value="NZ_MAYT01000003.1"/>
</dbReference>
<dbReference type="InterPro" id="IPR004843">
    <property type="entry name" value="Calcineurin-like_PHP"/>
</dbReference>
<dbReference type="GO" id="GO:0008768">
    <property type="term" value="F:UDP-sugar diphosphatase activity"/>
    <property type="evidence" value="ECO:0007669"/>
    <property type="project" value="TreeGrafter"/>
</dbReference>
<dbReference type="AlphaFoldDB" id="A0A1B9B7D3"/>
<dbReference type="Gene3D" id="3.60.21.10">
    <property type="match status" value="2"/>
</dbReference>
<dbReference type="PRINTS" id="PR01607">
    <property type="entry name" value="APYRASEFAMLY"/>
</dbReference>
<dbReference type="GO" id="GO:0046872">
    <property type="term" value="F:metal ion binding"/>
    <property type="evidence" value="ECO:0007669"/>
    <property type="project" value="UniProtKB-KW"/>
</dbReference>
<keyword evidence="8 13" id="KW-0732">Signal</keyword>
<evidence type="ECO:0000256" key="13">
    <source>
        <dbReference type="SAM" id="SignalP"/>
    </source>
</evidence>
<sequence>MRKPLMKAGKTLAVTTMALSVLAAPISYNSVMAAKPDQTGKHEVSLRILGTSDIHTNLYNYDYYKDAETLEFGLAKTATLINEAREEAQNTLLFDNGDLIQGNPLGDYKAKVDKLEDGELHPVFQAMEQLDYDAATVGNHEFNYGLEFLDEVLDDAPMPYVNANVYIDDQDNDPSNDKNAFKPYTILKKKVVDGRGKTQVIKVGVVGAVAPQILQWDKAHLDGKVITKDIVESVKAQIPQMKKEGADLIVALAHSGIGDEEVVKMEENAAYDLTSVEGIDAIISGHSHSTFPGNYANLPGVDTENGTINGVPVVMPGSWGSHLGVIDLNIAKEKGKWVIKSSEAEIRTIYDKATKTSLAEPDDKVLKAVKEAHEETVNYIRQPVGTTTADIHSYFALVQDDPSIQIVTNAQKWYVEKKVQGTPDENLPILSAGAPFKAGGRSGANYYTYIPEGTIAIKNVADLYLYPNTVATVKITGSDVKEWLEMSAGQFNQIDPSVSEEQPLINTNFSTYNYDVIDGVTYEIDVTEPAKYDKDGNLVNADANRIKNLQYNGQPIDLEQEFLVVTNNYRAGGNFPGVKNQTAVEMYPDENRQAIIDYIEEQKTIDPSADGNWTFSPVGGDVNVAFESSPDAEKALLPGSGIEFTGDGADGFGKYSMKLPVAESQEPFELQLLGINDFHGQLDTYNSSINAGGVEYLAAYLKQREAENSNTLLVHAGDVVGASSPVSALLQDEPTIYILNELGFDVGTVGNHEFDEGIEEMMRLINGGSHPKTVEKYGKFEGANFPYIAANVIDAKTKKTILEPYHIEEVNGVPIGFIGVALSDTPDIVIPSATEGIEFTDETKAINKYTAELKAKGVETIIVLAHNPSYSKADGSNASEELIDIARNADDEVDVLFGGHNHSYTNTTVDGKVVVQSYASGTAFSDVDLLIDPDTKDVISAESEIVTTYRDRITPDAEIRAILDRYMTDVAGQLNEVIGTTPTAITRTTNAAGESAMGNLIADSMRAQTGTDFAFMNPGGVRADIDAGEITWKEAFTVQPFGNDLVKMTVTGADIKTLLEQQWGSKVRIMPVSGLKVSYDDSRAAGDRIVSIVKDDGTPVQMDQNYTITVNNYMAGGGDGYTVLAGITNRTIDVVDLDALVNYIKANDVVNSQIEGRVTKLN</sequence>
<evidence type="ECO:0000313" key="16">
    <source>
        <dbReference type="EMBL" id="OCA92020.1"/>
    </source>
</evidence>
<feature type="chain" id="PRO_5039471454" evidence="13">
    <location>
        <begin position="24"/>
        <end position="1162"/>
    </location>
</feature>
<name>A0A1B9B7D3_9BACI</name>
<dbReference type="PANTHER" id="PTHR11575">
    <property type="entry name" value="5'-NUCLEOTIDASE-RELATED"/>
    <property type="match status" value="1"/>
</dbReference>
<dbReference type="PROSITE" id="PS00786">
    <property type="entry name" value="5_NUCLEOTIDASE_2"/>
    <property type="match status" value="2"/>
</dbReference>
<dbReference type="Pfam" id="PF02872">
    <property type="entry name" value="5_nucleotid_C"/>
    <property type="match status" value="2"/>
</dbReference>
<organism evidence="16 17">
    <name type="scientific">Pseudobacillus wudalianchiensis</name>
    <dbReference type="NCBI Taxonomy" id="1743143"/>
    <lineage>
        <taxon>Bacteria</taxon>
        <taxon>Bacillati</taxon>
        <taxon>Bacillota</taxon>
        <taxon>Bacilli</taxon>
        <taxon>Bacillales</taxon>
        <taxon>Bacillaceae</taxon>
        <taxon>Pseudobacillus</taxon>
    </lineage>
</organism>
<dbReference type="SUPFAM" id="SSF55816">
    <property type="entry name" value="5'-nucleotidase (syn. UDP-sugar hydrolase), C-terminal domain"/>
    <property type="match status" value="2"/>
</dbReference>
<dbReference type="GO" id="GO:0030288">
    <property type="term" value="C:outer membrane-bounded periplasmic space"/>
    <property type="evidence" value="ECO:0007669"/>
    <property type="project" value="TreeGrafter"/>
</dbReference>
<dbReference type="Proteomes" id="UP000092578">
    <property type="component" value="Unassembled WGS sequence"/>
</dbReference>
<dbReference type="FunFam" id="3.90.780.10:FF:000004">
    <property type="entry name" value="UDP-sugar hydrolase, putative"/>
    <property type="match status" value="1"/>
</dbReference>
<evidence type="ECO:0000256" key="6">
    <source>
        <dbReference type="ARBA" id="ARBA00022525"/>
    </source>
</evidence>
<dbReference type="NCBIfam" id="NF006938">
    <property type="entry name" value="PRK09420.1"/>
    <property type="match status" value="1"/>
</dbReference>
<dbReference type="Gene3D" id="3.90.780.10">
    <property type="entry name" value="5'-Nucleotidase, C-terminal domain"/>
    <property type="match status" value="2"/>
</dbReference>
<comment type="caution">
    <text evidence="16">The sequence shown here is derived from an EMBL/GenBank/DDBJ whole genome shotgun (WGS) entry which is preliminary data.</text>
</comment>
<dbReference type="InterPro" id="IPR036907">
    <property type="entry name" value="5'-Nucleotdase_C_sf"/>
</dbReference>
<evidence type="ECO:0000256" key="2">
    <source>
        <dbReference type="ARBA" id="ARBA00001730"/>
    </source>
</evidence>
<evidence type="ECO:0000259" key="14">
    <source>
        <dbReference type="Pfam" id="PF00149"/>
    </source>
</evidence>
<comment type="subcellular location">
    <subcellularLocation>
        <location evidence="4">Secreted</location>
        <location evidence="4">Cell wall</location>
        <topology evidence="4">Peptidoglycan-anchor</topology>
    </subcellularLocation>
</comment>
<reference evidence="17" key="1">
    <citation type="submission" date="2016-05" db="EMBL/GenBank/DDBJ databases">
        <authorList>
            <person name="Liu B."/>
            <person name="Wang J."/>
            <person name="Zhu Y."/>
            <person name="Liu G."/>
            <person name="Chen Q."/>
            <person name="Chen Z."/>
            <person name="Lan J."/>
            <person name="Che J."/>
            <person name="Ge C."/>
            <person name="Shi H."/>
            <person name="Pan Z."/>
            <person name="Liu X."/>
        </authorList>
    </citation>
    <scope>NUCLEOTIDE SEQUENCE [LARGE SCALE GENOMIC DNA]</scope>
    <source>
        <strain evidence="17">FJAT-27215</strain>
    </source>
</reference>
<comment type="catalytic activity">
    <reaction evidence="2">
        <text>a nucleoside 2',3'-cyclic phosphate + H2O = a nucleoside 3'-phosphate + H(+)</text>
        <dbReference type="Rhea" id="RHEA:19621"/>
        <dbReference type="ChEBI" id="CHEBI:15377"/>
        <dbReference type="ChEBI" id="CHEBI:15378"/>
        <dbReference type="ChEBI" id="CHEBI:66949"/>
        <dbReference type="ChEBI" id="CHEBI:66954"/>
        <dbReference type="EC" id="3.1.4.16"/>
    </reaction>
</comment>
<keyword evidence="9" id="KW-0547">Nucleotide-binding</keyword>
<evidence type="ECO:0000256" key="10">
    <source>
        <dbReference type="ARBA" id="ARBA00022801"/>
    </source>
</evidence>
<dbReference type="InterPro" id="IPR008334">
    <property type="entry name" value="5'-Nucleotdase_C"/>
</dbReference>
<gene>
    <name evidence="16" type="ORF">A8F95_19140</name>
</gene>
<evidence type="ECO:0000256" key="8">
    <source>
        <dbReference type="ARBA" id="ARBA00022729"/>
    </source>
</evidence>
<dbReference type="InterPro" id="IPR041827">
    <property type="entry name" value="CpdB_N"/>
</dbReference>
<keyword evidence="17" id="KW-1185">Reference proteome</keyword>
<feature type="domain" description="5'-Nucleotidase C-terminal" evidence="15">
    <location>
        <begin position="384"/>
        <end position="574"/>
    </location>
</feature>
<feature type="domain" description="5'-Nucleotidase C-terminal" evidence="15">
    <location>
        <begin position="977"/>
        <end position="1125"/>
    </location>
</feature>
<keyword evidence="7" id="KW-0479">Metal-binding</keyword>
<dbReference type="CDD" id="cd07410">
    <property type="entry name" value="MPP_CpdB_N"/>
    <property type="match status" value="1"/>
</dbReference>
<comment type="cofactor">
    <cofactor evidence="3">
        <name>a divalent metal cation</name>
        <dbReference type="ChEBI" id="CHEBI:60240"/>
    </cofactor>
</comment>
<dbReference type="GO" id="GO:0008254">
    <property type="term" value="F:3'-nucleotidase activity"/>
    <property type="evidence" value="ECO:0007669"/>
    <property type="project" value="UniProtKB-EC"/>
</dbReference>
<evidence type="ECO:0000256" key="11">
    <source>
        <dbReference type="ARBA" id="ARBA00023088"/>
    </source>
</evidence>
<dbReference type="Pfam" id="PF00149">
    <property type="entry name" value="Metallophos"/>
    <property type="match status" value="2"/>
</dbReference>
<dbReference type="FunFam" id="3.60.21.10:FF:000052">
    <property type="entry name" value="Endonuclease YhcR"/>
    <property type="match status" value="1"/>
</dbReference>
<evidence type="ECO:0000256" key="7">
    <source>
        <dbReference type="ARBA" id="ARBA00022723"/>
    </source>
</evidence>
<evidence type="ECO:0000259" key="15">
    <source>
        <dbReference type="Pfam" id="PF02872"/>
    </source>
</evidence>